<dbReference type="Proteomes" id="UP000823775">
    <property type="component" value="Unassembled WGS sequence"/>
</dbReference>
<evidence type="ECO:0000259" key="2">
    <source>
        <dbReference type="Pfam" id="PF00394"/>
    </source>
</evidence>
<evidence type="ECO:0000313" key="4">
    <source>
        <dbReference type="Proteomes" id="UP000823775"/>
    </source>
</evidence>
<gene>
    <name evidence="3" type="ORF">HAX54_026388</name>
</gene>
<feature type="region of interest" description="Disordered" evidence="1">
    <location>
        <begin position="56"/>
        <end position="89"/>
    </location>
</feature>
<feature type="compositionally biased region" description="Basic and acidic residues" evidence="1">
    <location>
        <begin position="72"/>
        <end position="81"/>
    </location>
</feature>
<name>A0ABS8RL05_DATST</name>
<dbReference type="SUPFAM" id="SSF49503">
    <property type="entry name" value="Cupredoxins"/>
    <property type="match status" value="1"/>
</dbReference>
<dbReference type="Pfam" id="PF00394">
    <property type="entry name" value="Cu-oxidase"/>
    <property type="match status" value="1"/>
</dbReference>
<comment type="caution">
    <text evidence="3">The sequence shown here is derived from an EMBL/GenBank/DDBJ whole genome shotgun (WGS) entry which is preliminary data.</text>
</comment>
<dbReference type="Gene3D" id="2.60.40.420">
    <property type="entry name" value="Cupredoxins - blue copper proteins"/>
    <property type="match status" value="1"/>
</dbReference>
<dbReference type="InterPro" id="IPR008972">
    <property type="entry name" value="Cupredoxin"/>
</dbReference>
<protein>
    <recommendedName>
        <fullName evidence="2">Plastocyanin-like domain-containing protein</fullName>
    </recommendedName>
</protein>
<evidence type="ECO:0000313" key="3">
    <source>
        <dbReference type="EMBL" id="MCD7447269.1"/>
    </source>
</evidence>
<sequence length="169" mass="19054">MEGSHTVQNLYELLDIHLGQCFSVLVTADQDPKDYFIVARSRFTKEPHVATATIRYANGNGPASPGVGENPEDQHHPDHPSGDTVGGGRKERYAINGRLSHNPRDTNETAQYYGVEDKVQFMRDNIWGHQLYFSVRSPNRSLKDEYNMPDNDLLCGLIKDLPLPKPYSI</sequence>
<organism evidence="3 4">
    <name type="scientific">Datura stramonium</name>
    <name type="common">Jimsonweed</name>
    <name type="synonym">Common thornapple</name>
    <dbReference type="NCBI Taxonomy" id="4076"/>
    <lineage>
        <taxon>Eukaryota</taxon>
        <taxon>Viridiplantae</taxon>
        <taxon>Streptophyta</taxon>
        <taxon>Embryophyta</taxon>
        <taxon>Tracheophyta</taxon>
        <taxon>Spermatophyta</taxon>
        <taxon>Magnoliopsida</taxon>
        <taxon>eudicotyledons</taxon>
        <taxon>Gunneridae</taxon>
        <taxon>Pentapetalae</taxon>
        <taxon>asterids</taxon>
        <taxon>lamiids</taxon>
        <taxon>Solanales</taxon>
        <taxon>Solanaceae</taxon>
        <taxon>Solanoideae</taxon>
        <taxon>Datureae</taxon>
        <taxon>Datura</taxon>
    </lineage>
</organism>
<accession>A0ABS8RL05</accession>
<proteinExistence type="predicted"/>
<keyword evidence="4" id="KW-1185">Reference proteome</keyword>
<evidence type="ECO:0000256" key="1">
    <source>
        <dbReference type="SAM" id="MobiDB-lite"/>
    </source>
</evidence>
<feature type="domain" description="Plastocyanin-like" evidence="2">
    <location>
        <begin position="1"/>
        <end position="58"/>
    </location>
</feature>
<reference evidence="3 4" key="1">
    <citation type="journal article" date="2021" name="BMC Genomics">
        <title>Datura genome reveals duplications of psychoactive alkaloid biosynthetic genes and high mutation rate following tissue culture.</title>
        <authorList>
            <person name="Rajewski A."/>
            <person name="Carter-House D."/>
            <person name="Stajich J."/>
            <person name="Litt A."/>
        </authorList>
    </citation>
    <scope>NUCLEOTIDE SEQUENCE [LARGE SCALE GENOMIC DNA]</scope>
    <source>
        <strain evidence="3">AR-01</strain>
    </source>
</reference>
<dbReference type="EMBL" id="JACEIK010000032">
    <property type="protein sequence ID" value="MCD7447269.1"/>
    <property type="molecule type" value="Genomic_DNA"/>
</dbReference>
<dbReference type="InterPro" id="IPR001117">
    <property type="entry name" value="Cu-oxidase_2nd"/>
</dbReference>